<feature type="region of interest" description="Disordered" evidence="1">
    <location>
        <begin position="1"/>
        <end position="53"/>
    </location>
</feature>
<gene>
    <name evidence="2" type="ORF">GLRG_09046</name>
</gene>
<dbReference type="HOGENOM" id="CLU_2305883_0_0_1"/>
<name>E3QSR4_COLGM</name>
<reference evidence="3" key="1">
    <citation type="journal article" date="2012" name="Nat. Genet.">
        <title>Lifestyle transitions in plant pathogenic Colletotrichum fungi deciphered by genome and transcriptome analyses.</title>
        <authorList>
            <person name="O'Connell R.J."/>
            <person name="Thon M.R."/>
            <person name="Hacquard S."/>
            <person name="Amyotte S.G."/>
            <person name="Kleemann J."/>
            <person name="Torres M.F."/>
            <person name="Damm U."/>
            <person name="Buiate E.A."/>
            <person name="Epstein L."/>
            <person name="Alkan N."/>
            <person name="Altmueller J."/>
            <person name="Alvarado-Balderrama L."/>
            <person name="Bauser C.A."/>
            <person name="Becker C."/>
            <person name="Birren B.W."/>
            <person name="Chen Z."/>
            <person name="Choi J."/>
            <person name="Crouch J.A."/>
            <person name="Duvick J.P."/>
            <person name="Farman M.A."/>
            <person name="Gan P."/>
            <person name="Heiman D."/>
            <person name="Henrissat B."/>
            <person name="Howard R.J."/>
            <person name="Kabbage M."/>
            <person name="Koch C."/>
            <person name="Kracher B."/>
            <person name="Kubo Y."/>
            <person name="Law A.D."/>
            <person name="Lebrun M.-H."/>
            <person name="Lee Y.-H."/>
            <person name="Miyara I."/>
            <person name="Moore N."/>
            <person name="Neumann U."/>
            <person name="Nordstroem K."/>
            <person name="Panaccione D.G."/>
            <person name="Panstruga R."/>
            <person name="Place M."/>
            <person name="Proctor R.H."/>
            <person name="Prusky D."/>
            <person name="Rech G."/>
            <person name="Reinhardt R."/>
            <person name="Rollins J.A."/>
            <person name="Rounsley S."/>
            <person name="Schardl C.L."/>
            <person name="Schwartz D.C."/>
            <person name="Shenoy N."/>
            <person name="Shirasu K."/>
            <person name="Sikhakolli U.R."/>
            <person name="Stueber K."/>
            <person name="Sukno S.A."/>
            <person name="Sweigard J.A."/>
            <person name="Takano Y."/>
            <person name="Takahara H."/>
            <person name="Trail F."/>
            <person name="van der Does H.C."/>
            <person name="Voll L.M."/>
            <person name="Will I."/>
            <person name="Young S."/>
            <person name="Zeng Q."/>
            <person name="Zhang J."/>
            <person name="Zhou S."/>
            <person name="Dickman M.B."/>
            <person name="Schulze-Lefert P."/>
            <person name="Ver Loren van Themaat E."/>
            <person name="Ma L.-J."/>
            <person name="Vaillancourt L.J."/>
        </authorList>
    </citation>
    <scope>NUCLEOTIDE SEQUENCE [LARGE SCALE GENOMIC DNA]</scope>
    <source>
        <strain evidence="3">M1.001 / M2 / FGSC 10212</strain>
    </source>
</reference>
<proteinExistence type="predicted"/>
<dbReference type="GeneID" id="24414411"/>
<dbReference type="EMBL" id="GG697374">
    <property type="protein sequence ID" value="EFQ33902.1"/>
    <property type="molecule type" value="Genomic_DNA"/>
</dbReference>
<organism evidence="3">
    <name type="scientific">Colletotrichum graminicola (strain M1.001 / M2 / FGSC 10212)</name>
    <name type="common">Maize anthracnose fungus</name>
    <name type="synonym">Glomerella graminicola</name>
    <dbReference type="NCBI Taxonomy" id="645133"/>
    <lineage>
        <taxon>Eukaryota</taxon>
        <taxon>Fungi</taxon>
        <taxon>Dikarya</taxon>
        <taxon>Ascomycota</taxon>
        <taxon>Pezizomycotina</taxon>
        <taxon>Sordariomycetes</taxon>
        <taxon>Hypocreomycetidae</taxon>
        <taxon>Glomerellales</taxon>
        <taxon>Glomerellaceae</taxon>
        <taxon>Colletotrichum</taxon>
        <taxon>Colletotrichum graminicola species complex</taxon>
    </lineage>
</organism>
<dbReference type="VEuPathDB" id="FungiDB:GLRG_09046"/>
<dbReference type="RefSeq" id="XP_008097922.1">
    <property type="nucleotide sequence ID" value="XM_008099731.1"/>
</dbReference>
<protein>
    <submittedName>
        <fullName evidence="2">Uncharacterized protein</fullName>
    </submittedName>
</protein>
<evidence type="ECO:0000256" key="1">
    <source>
        <dbReference type="SAM" id="MobiDB-lite"/>
    </source>
</evidence>
<sequence>MPRLRRRAPKPPNRLLSAASRTSQKPSAVRGGPGRFSEVKGSGGVRGHFDVNGKGPGTPVLNLEGMASQALISYRLSQQGCKLLQLARGTNRYVLVVKYR</sequence>
<evidence type="ECO:0000313" key="3">
    <source>
        <dbReference type="Proteomes" id="UP000008782"/>
    </source>
</evidence>
<accession>E3QSR4</accession>
<keyword evidence="3" id="KW-1185">Reference proteome</keyword>
<dbReference type="AlphaFoldDB" id="E3QSR4"/>
<evidence type="ECO:0000313" key="2">
    <source>
        <dbReference type="EMBL" id="EFQ33902.1"/>
    </source>
</evidence>
<dbReference type="Proteomes" id="UP000008782">
    <property type="component" value="Unassembled WGS sequence"/>
</dbReference>